<feature type="transmembrane region" description="Helical" evidence="5">
    <location>
        <begin position="130"/>
        <end position="149"/>
    </location>
</feature>
<evidence type="ECO:0000313" key="7">
    <source>
        <dbReference type="Proteomes" id="UP000243250"/>
    </source>
</evidence>
<dbReference type="Pfam" id="PF01040">
    <property type="entry name" value="UbiA"/>
    <property type="match status" value="1"/>
</dbReference>
<feature type="transmembrane region" description="Helical" evidence="5">
    <location>
        <begin position="266"/>
        <end position="283"/>
    </location>
</feature>
<feature type="transmembrane region" description="Helical" evidence="5">
    <location>
        <begin position="65"/>
        <end position="84"/>
    </location>
</feature>
<sequence length="314" mass="32838">MSNESGSLSLRAENVQSSYRALFEVALSLFERAKDAFFYSSAYLVLVAIAEVVTVTYALSVELNAAPVVVGLVTFAVYMGDRIADVDTDELSNPDQCAFVRRHYRVLSVLSAASYGLAIALSMLGGPLALAITLLPGAFWILYASDWLPSVGAQFSRLKDVLVVNSAVVAAAWAVAVVFLPLAFADAAFTSTAAVVFAYFFVDTFVNTEIPNVGDRAADEAIGVSTLPVVFGVARTRQILHALNLALVPLLGFALLAGLVSTPVTVGILVGVAAVSVVVSFLGRTDNGRLLSVASEAKSLLVVGVVLLASTAGL</sequence>
<evidence type="ECO:0000256" key="5">
    <source>
        <dbReference type="SAM" id="Phobius"/>
    </source>
</evidence>
<dbReference type="GO" id="GO:0016765">
    <property type="term" value="F:transferase activity, transferring alkyl or aryl (other than methyl) groups"/>
    <property type="evidence" value="ECO:0007669"/>
    <property type="project" value="InterPro"/>
</dbReference>
<dbReference type="OrthoDB" id="293340at2157"/>
<dbReference type="AlphaFoldDB" id="A0A1I6G0A9"/>
<organism evidence="6 7">
    <name type="scientific">Halogeometricum limi</name>
    <dbReference type="NCBI Taxonomy" id="555875"/>
    <lineage>
        <taxon>Archaea</taxon>
        <taxon>Methanobacteriati</taxon>
        <taxon>Methanobacteriota</taxon>
        <taxon>Stenosarchaea group</taxon>
        <taxon>Halobacteria</taxon>
        <taxon>Halobacteriales</taxon>
        <taxon>Haloferacaceae</taxon>
        <taxon>Halogeometricum</taxon>
    </lineage>
</organism>
<gene>
    <name evidence="6" type="ORF">SAMN04488124_0641</name>
</gene>
<keyword evidence="4 5" id="KW-0472">Membrane</keyword>
<feature type="transmembrane region" description="Helical" evidence="5">
    <location>
        <begin position="290"/>
        <end position="312"/>
    </location>
</feature>
<feature type="transmembrane region" description="Helical" evidence="5">
    <location>
        <begin position="188"/>
        <end position="206"/>
    </location>
</feature>
<reference evidence="7" key="1">
    <citation type="submission" date="2016-10" db="EMBL/GenBank/DDBJ databases">
        <authorList>
            <person name="Varghese N."/>
            <person name="Submissions S."/>
        </authorList>
    </citation>
    <scope>NUCLEOTIDE SEQUENCE [LARGE SCALE GENOMIC DNA]</scope>
    <source>
        <strain evidence="7">CGMCC 1.8711</strain>
    </source>
</reference>
<keyword evidence="6" id="KW-0808">Transferase</keyword>
<protein>
    <submittedName>
        <fullName evidence="6">UbiA prenyltransferase family protein</fullName>
    </submittedName>
</protein>
<evidence type="ECO:0000256" key="3">
    <source>
        <dbReference type="ARBA" id="ARBA00022989"/>
    </source>
</evidence>
<dbReference type="GO" id="GO:0005886">
    <property type="term" value="C:plasma membrane"/>
    <property type="evidence" value="ECO:0007669"/>
    <property type="project" value="UniProtKB-SubCell"/>
</dbReference>
<dbReference type="STRING" id="555875.SAMN04488124_0641"/>
<proteinExistence type="predicted"/>
<accession>A0A1I6G0A9</accession>
<evidence type="ECO:0000256" key="1">
    <source>
        <dbReference type="ARBA" id="ARBA00004651"/>
    </source>
</evidence>
<keyword evidence="2 5" id="KW-0812">Transmembrane</keyword>
<feature type="transmembrane region" description="Helical" evidence="5">
    <location>
        <begin position="36"/>
        <end position="59"/>
    </location>
</feature>
<evidence type="ECO:0000256" key="2">
    <source>
        <dbReference type="ARBA" id="ARBA00022692"/>
    </source>
</evidence>
<feature type="transmembrane region" description="Helical" evidence="5">
    <location>
        <begin position="242"/>
        <end position="260"/>
    </location>
</feature>
<evidence type="ECO:0000256" key="4">
    <source>
        <dbReference type="ARBA" id="ARBA00023136"/>
    </source>
</evidence>
<name>A0A1I6G0A9_9EURY</name>
<evidence type="ECO:0000313" key="6">
    <source>
        <dbReference type="EMBL" id="SFR35591.1"/>
    </source>
</evidence>
<keyword evidence="7" id="KW-1185">Reference proteome</keyword>
<dbReference type="EMBL" id="FOYS01000001">
    <property type="protein sequence ID" value="SFR35591.1"/>
    <property type="molecule type" value="Genomic_DNA"/>
</dbReference>
<comment type="subcellular location">
    <subcellularLocation>
        <location evidence="1">Cell membrane</location>
        <topology evidence="1">Multi-pass membrane protein</topology>
    </subcellularLocation>
</comment>
<dbReference type="InterPro" id="IPR000537">
    <property type="entry name" value="UbiA_prenyltransferase"/>
</dbReference>
<dbReference type="Proteomes" id="UP000243250">
    <property type="component" value="Unassembled WGS sequence"/>
</dbReference>
<feature type="transmembrane region" description="Helical" evidence="5">
    <location>
        <begin position="161"/>
        <end position="182"/>
    </location>
</feature>
<keyword evidence="3 5" id="KW-1133">Transmembrane helix</keyword>
<dbReference type="RefSeq" id="WP_175501343.1">
    <property type="nucleotide sequence ID" value="NZ_FOYS01000001.1"/>
</dbReference>